<feature type="coiled-coil region" evidence="3">
    <location>
        <begin position="18"/>
        <end position="59"/>
    </location>
</feature>
<evidence type="ECO:0000313" key="6">
    <source>
        <dbReference type="RefSeq" id="XP_030630057.1"/>
    </source>
</evidence>
<dbReference type="GO" id="GO:0016301">
    <property type="term" value="F:kinase activity"/>
    <property type="evidence" value="ECO:0007669"/>
    <property type="project" value="UniProtKB-KW"/>
</dbReference>
<keyword evidence="2 3" id="KW-0175">Coiled coil</keyword>
<feature type="coiled-coil region" evidence="3">
    <location>
        <begin position="419"/>
        <end position="542"/>
    </location>
</feature>
<feature type="coiled-coil region" evidence="3">
    <location>
        <begin position="577"/>
        <end position="642"/>
    </location>
</feature>
<dbReference type="AlphaFoldDB" id="A0A6J2VDT1"/>
<keyword evidence="5" id="KW-1185">Reference proteome</keyword>
<evidence type="ECO:0000256" key="1">
    <source>
        <dbReference type="ARBA" id="ARBA00005239"/>
    </source>
</evidence>
<dbReference type="GO" id="GO:0008017">
    <property type="term" value="F:microtubule binding"/>
    <property type="evidence" value="ECO:0007669"/>
    <property type="project" value="InterPro"/>
</dbReference>
<dbReference type="Proteomes" id="UP000504632">
    <property type="component" value="Chromosome 5"/>
</dbReference>
<evidence type="ECO:0000313" key="5">
    <source>
        <dbReference type="Proteomes" id="UP000504632"/>
    </source>
</evidence>
<keyword evidence="6" id="KW-0418">Kinase</keyword>
<dbReference type="RefSeq" id="XP_030630057.1">
    <property type="nucleotide sequence ID" value="XM_030774197.1"/>
</dbReference>
<name>A0A6J2VDT1_CHACN</name>
<keyword evidence="6" id="KW-0808">Transferase</keyword>
<dbReference type="PANTHER" id="PTHR18935">
    <property type="entry name" value="GOLGIN SUBFAMILY A MEMBER 4-LIKE ISOFORM X1"/>
    <property type="match status" value="1"/>
</dbReference>
<feature type="coiled-coil region" evidence="3">
    <location>
        <begin position="147"/>
        <end position="299"/>
    </location>
</feature>
<accession>A0A6J2VDT1</accession>
<dbReference type="InterPro" id="IPR024836">
    <property type="entry name" value="JAKMIP"/>
</dbReference>
<dbReference type="PANTHER" id="PTHR18935:SF9">
    <property type="entry name" value="JANUS KINASE AND MICROTUBULE-INTERACTING PROTEIN 3"/>
    <property type="match status" value="1"/>
</dbReference>
<dbReference type="Pfam" id="PF16034">
    <property type="entry name" value="JAKMIP_CC3"/>
    <property type="match status" value="1"/>
</dbReference>
<protein>
    <submittedName>
        <fullName evidence="6">Janus kinase and microtubule-interacting protein 3 isoform X4</fullName>
    </submittedName>
</protein>
<dbReference type="CTD" id="282973"/>
<dbReference type="GeneID" id="115811820"/>
<gene>
    <name evidence="6" type="primary">jakmip3</name>
</gene>
<feature type="domain" description="Janus kinase and microtubule-interacting protein C-terminal" evidence="4">
    <location>
        <begin position="353"/>
        <end position="550"/>
    </location>
</feature>
<feature type="coiled-coil region" evidence="3">
    <location>
        <begin position="725"/>
        <end position="752"/>
    </location>
</feature>
<evidence type="ECO:0000259" key="4">
    <source>
        <dbReference type="Pfam" id="PF16034"/>
    </source>
</evidence>
<comment type="similarity">
    <text evidence="1">Belongs to the JAKMIP family.</text>
</comment>
<organism evidence="5 6">
    <name type="scientific">Chanos chanos</name>
    <name type="common">Milkfish</name>
    <name type="synonym">Mugil chanos</name>
    <dbReference type="NCBI Taxonomy" id="29144"/>
    <lineage>
        <taxon>Eukaryota</taxon>
        <taxon>Metazoa</taxon>
        <taxon>Chordata</taxon>
        <taxon>Craniata</taxon>
        <taxon>Vertebrata</taxon>
        <taxon>Euteleostomi</taxon>
        <taxon>Actinopterygii</taxon>
        <taxon>Neopterygii</taxon>
        <taxon>Teleostei</taxon>
        <taxon>Ostariophysi</taxon>
        <taxon>Gonorynchiformes</taxon>
        <taxon>Chanidae</taxon>
        <taxon>Chanos</taxon>
    </lineage>
</organism>
<proteinExistence type="inferred from homology"/>
<sequence>MSRKGPGGRTKGERLDAMAALQAANEELRAKLTEIQIELQQEKSKVSKLEREKTQEVRHEQHKSAVVVTELRAKLHEEKLKELHGVRETLLRQHESELLRVIKIKDGEIQRLQALVNALRDGSTDKVKSALMTEAREEARRGFEGERSRLQQEILELKGVKRQMEEALSLAVQADKIKAAEIRSVYHLHQEEINRVKRECEREIRRLEQQLDEKDARRFQLKIAELTAIIHKLEDRNALLSEERNELLKRLREAESQYKPLLDKNKRLSRKNEELAHAFKRMENKLRFVTQENIEMREKAGTLRRPSSLNDLDHSQEEREMEFLRLQVLEQQNIIDDLSKALETAGYVKSVIERDMLLRYRRQDSGRRRKAIKPCKPVIETFFGYDEEASLDSDGSSISYHTDRTPCTPDDDLEEGMIREETELRFRQLTMEYQALQRAYALLQEQVGGTFDAEKELKTREQLQTQLVRYQSRIADLESALSQQGQDMKWIEEKQALYQRNQELVEKIKQMDTEELRLKHEIQDVKDQNELLEFRILELEERERRSPAINFQTIHFTDSMSPLQIYCEAEGVTDIVIAELMKKLDILGDNANLTNEEQVVVIHARTVLTLAEKWLEQIEVTKSALQQKMLDIESEKEHFSKQKGYLDEELDYRKQSMDQAHKRILELEAMLFDALQQEAGAKMSELLSEEERETLRHAVEQWKRQVLSELRERDSQILRERMELLQHAQQRIKELEEWIEGQKRQIKELEEKFLFLFLFFSLAFILWS</sequence>
<reference evidence="6" key="1">
    <citation type="submission" date="2025-08" db="UniProtKB">
        <authorList>
            <consortium name="RefSeq"/>
        </authorList>
    </citation>
    <scope>IDENTIFICATION</scope>
</reference>
<dbReference type="InterPro" id="IPR031994">
    <property type="entry name" value="JAKMIP_C"/>
</dbReference>
<evidence type="ECO:0000256" key="2">
    <source>
        <dbReference type="ARBA" id="ARBA00023054"/>
    </source>
</evidence>
<evidence type="ECO:0000256" key="3">
    <source>
        <dbReference type="SAM" id="Coils"/>
    </source>
</evidence>
<dbReference type="GO" id="GO:0019900">
    <property type="term" value="F:kinase binding"/>
    <property type="evidence" value="ECO:0007669"/>
    <property type="project" value="InterPro"/>
</dbReference>